<name>A0A9P1W0J4_PSEAI</name>
<dbReference type="GeneID" id="42591722"/>
<organism evidence="1 2">
    <name type="scientific">Pseudomonas aeruginosa</name>
    <dbReference type="NCBI Taxonomy" id="287"/>
    <lineage>
        <taxon>Bacteria</taxon>
        <taxon>Pseudomonadati</taxon>
        <taxon>Pseudomonadota</taxon>
        <taxon>Gammaproteobacteria</taxon>
        <taxon>Pseudomonadales</taxon>
        <taxon>Pseudomonadaceae</taxon>
        <taxon>Pseudomonas</taxon>
    </lineage>
</organism>
<reference evidence="2" key="1">
    <citation type="submission" date="2015-06" db="EMBL/GenBank/DDBJ databases">
        <authorList>
            <person name="Radhakrishnan Rajesh"/>
            <person name="Underwood Anthony"/>
            <person name="Al-Shahib Ali"/>
        </authorList>
    </citation>
    <scope>NUCLEOTIDE SEQUENCE [LARGE SCALE GENOMIC DNA]</scope>
    <source>
        <strain evidence="2">P19_London_7_VIM_2_05_10</strain>
    </source>
</reference>
<comment type="caution">
    <text evidence="1">The sequence shown here is derived from an EMBL/GenBank/DDBJ whole genome shotgun (WGS) entry which is preliminary data.</text>
</comment>
<sequence length="89" mass="9767">MSKSRRDRFAYLLPSDTPPKTAKLLAKVYMDIQLIGLQPTISMAGTQHSMTLGYVTAMHDAGLIDAETWRGLLDDIVAASEARKRADCA</sequence>
<dbReference type="Proteomes" id="UP000045039">
    <property type="component" value="Unassembled WGS sequence"/>
</dbReference>
<accession>A0A9P1W0J4</accession>
<gene>
    <name evidence="1" type="ORF">PAERUG_P19_London_7_VIM_2_05_10_05691</name>
</gene>
<protein>
    <submittedName>
        <fullName evidence="1">Uncharacterized protein</fullName>
    </submittedName>
</protein>
<evidence type="ECO:0000313" key="1">
    <source>
        <dbReference type="EMBL" id="CRP82564.1"/>
    </source>
</evidence>
<dbReference type="EMBL" id="CVVU01000245">
    <property type="protein sequence ID" value="CRP82564.1"/>
    <property type="molecule type" value="Genomic_DNA"/>
</dbReference>
<dbReference type="RefSeq" id="WP_003149173.1">
    <property type="nucleotide sequence ID" value="NZ_CAADLS010000314.1"/>
</dbReference>
<proteinExistence type="predicted"/>
<evidence type="ECO:0000313" key="2">
    <source>
        <dbReference type="Proteomes" id="UP000045039"/>
    </source>
</evidence>
<dbReference type="AlphaFoldDB" id="A0A9P1W0J4"/>